<reference evidence="1 2" key="1">
    <citation type="submission" date="2020-08" db="EMBL/GenBank/DDBJ databases">
        <title>Genomic Encyclopedia of Type Strains, Phase IV (KMG-IV): sequencing the most valuable type-strain genomes for metagenomic binning, comparative biology and taxonomic classification.</title>
        <authorList>
            <person name="Goeker M."/>
        </authorList>
    </citation>
    <scope>NUCLEOTIDE SEQUENCE [LARGE SCALE GENOMIC DNA]</scope>
    <source>
        <strain evidence="1 2">DSM 4491</strain>
    </source>
</reference>
<keyword evidence="2" id="KW-1185">Reference proteome</keyword>
<comment type="caution">
    <text evidence="1">The sequence shown here is derived from an EMBL/GenBank/DDBJ whole genome shotgun (WGS) entry which is preliminary data.</text>
</comment>
<gene>
    <name evidence="1" type="ORF">HNR55_001784</name>
</gene>
<accession>A0A841QFG8</accession>
<organism evidence="1 2">
    <name type="scientific">Acetobacter lovaniensis</name>
    <dbReference type="NCBI Taxonomy" id="104100"/>
    <lineage>
        <taxon>Bacteria</taxon>
        <taxon>Pseudomonadati</taxon>
        <taxon>Pseudomonadota</taxon>
        <taxon>Alphaproteobacteria</taxon>
        <taxon>Acetobacterales</taxon>
        <taxon>Acetobacteraceae</taxon>
        <taxon>Acetobacter</taxon>
    </lineage>
</organism>
<sequence>MLVVRYSAFFNADIASGNKYFELVISLMTVNKFLQPYVDLKVIIYTTQSYKKSFEVLLEKYSFSYEVWALDAMHPQFWNNSVEFSKSLNNLTEIDRICTVRMLSDFYLLDKNAYRLLIGADVYFLGIPDEVLGFVWSGSAEKKEKILYMRDMYTFGGFEYRIRHWAGEHLSGLLGDFYCLAPEVTLDVSAVQGCLRMIDSWPVVPSRYDPAPPCNLSGVTTPEQQAASLLLAPFGGKKLPANRYSHYQYFPELVVLHSHTLAFPLTHLGDEFVREFVSIIGVEPNGGQFPGVQEPTLSGQ</sequence>
<dbReference type="Proteomes" id="UP000578000">
    <property type="component" value="Unassembled WGS sequence"/>
</dbReference>
<evidence type="ECO:0000313" key="2">
    <source>
        <dbReference type="Proteomes" id="UP000578000"/>
    </source>
</evidence>
<protein>
    <submittedName>
        <fullName evidence="1">Uncharacterized protein</fullName>
    </submittedName>
</protein>
<dbReference type="RefSeq" id="WP_166113423.1">
    <property type="nucleotide sequence ID" value="NZ_BAABDB010000007.1"/>
</dbReference>
<evidence type="ECO:0000313" key="1">
    <source>
        <dbReference type="EMBL" id="MBB6457196.1"/>
    </source>
</evidence>
<proteinExistence type="predicted"/>
<name>A0A841QFG8_9PROT</name>
<dbReference type="EMBL" id="JACHIE010000006">
    <property type="protein sequence ID" value="MBB6457196.1"/>
    <property type="molecule type" value="Genomic_DNA"/>
</dbReference>
<dbReference type="AlphaFoldDB" id="A0A841QFG8"/>